<proteinExistence type="inferred from homology"/>
<comment type="similarity">
    <text evidence="2">Belongs to the MscS (TC 1.A.23) family.</text>
</comment>
<dbReference type="Pfam" id="PF21082">
    <property type="entry name" value="MS_channel_3rd"/>
    <property type="match status" value="1"/>
</dbReference>
<dbReference type="Pfam" id="PF00924">
    <property type="entry name" value="MS_channel_2nd"/>
    <property type="match status" value="1"/>
</dbReference>
<organism evidence="12 13">
    <name type="scientific">Noviherbaspirillum album</name>
    <dbReference type="NCBI Taxonomy" id="3080276"/>
    <lineage>
        <taxon>Bacteria</taxon>
        <taxon>Pseudomonadati</taxon>
        <taxon>Pseudomonadota</taxon>
        <taxon>Betaproteobacteria</taxon>
        <taxon>Burkholderiales</taxon>
        <taxon>Oxalobacteraceae</taxon>
        <taxon>Noviherbaspirillum</taxon>
    </lineage>
</organism>
<dbReference type="EMBL" id="JAWIIV010000001">
    <property type="protein sequence ID" value="MEC4717854.1"/>
    <property type="molecule type" value="Genomic_DNA"/>
</dbReference>
<evidence type="ECO:0000313" key="12">
    <source>
        <dbReference type="EMBL" id="MEC4717854.1"/>
    </source>
</evidence>
<dbReference type="PANTHER" id="PTHR30566">
    <property type="entry name" value="YNAI-RELATED MECHANOSENSITIVE ION CHANNEL"/>
    <property type="match status" value="1"/>
</dbReference>
<evidence type="ECO:0000259" key="11">
    <source>
        <dbReference type="Pfam" id="PF21088"/>
    </source>
</evidence>
<comment type="caution">
    <text evidence="12">The sequence shown here is derived from an EMBL/GenBank/DDBJ whole genome shotgun (WGS) entry which is preliminary data.</text>
</comment>
<keyword evidence="3" id="KW-1003">Cell membrane</keyword>
<comment type="subcellular location">
    <subcellularLocation>
        <location evidence="1">Cell membrane</location>
        <topology evidence="1">Multi-pass membrane protein</topology>
    </subcellularLocation>
</comment>
<evidence type="ECO:0000256" key="7">
    <source>
        <dbReference type="SAM" id="MobiDB-lite"/>
    </source>
</evidence>
<dbReference type="PANTHER" id="PTHR30566:SF25">
    <property type="entry name" value="INNER MEMBRANE PROTEIN"/>
    <property type="match status" value="1"/>
</dbReference>
<protein>
    <submittedName>
        <fullName evidence="12">Mechanosensitive ion channel family protein</fullName>
    </submittedName>
</protein>
<feature type="transmembrane region" description="Helical" evidence="8">
    <location>
        <begin position="159"/>
        <end position="177"/>
    </location>
</feature>
<evidence type="ECO:0000256" key="2">
    <source>
        <dbReference type="ARBA" id="ARBA00008017"/>
    </source>
</evidence>
<evidence type="ECO:0000259" key="9">
    <source>
        <dbReference type="Pfam" id="PF00924"/>
    </source>
</evidence>
<dbReference type="Gene3D" id="1.10.287.1260">
    <property type="match status" value="1"/>
</dbReference>
<feature type="domain" description="Mechanosensitive ion channel MscS C-terminal" evidence="10">
    <location>
        <begin position="252"/>
        <end position="338"/>
    </location>
</feature>
<evidence type="ECO:0000256" key="1">
    <source>
        <dbReference type="ARBA" id="ARBA00004651"/>
    </source>
</evidence>
<dbReference type="InterPro" id="IPR011014">
    <property type="entry name" value="MscS_channel_TM-2"/>
</dbReference>
<feature type="domain" description="Mechanosensitive ion channel transmembrane helices 2/3" evidence="11">
    <location>
        <begin position="138"/>
        <end position="178"/>
    </location>
</feature>
<dbReference type="Gene3D" id="2.30.30.60">
    <property type="match status" value="1"/>
</dbReference>
<reference evidence="12 13" key="1">
    <citation type="submission" date="2023-10" db="EMBL/GenBank/DDBJ databases">
        <title>Noviherbaspirillum sp. CPCC 100848 genome assembly.</title>
        <authorList>
            <person name="Li X.Y."/>
            <person name="Fang X.M."/>
        </authorList>
    </citation>
    <scope>NUCLEOTIDE SEQUENCE [LARGE SCALE GENOMIC DNA]</scope>
    <source>
        <strain evidence="12 13">CPCC 100848</strain>
    </source>
</reference>
<keyword evidence="6 8" id="KW-0472">Membrane</keyword>
<dbReference type="SUPFAM" id="SSF82861">
    <property type="entry name" value="Mechanosensitive channel protein MscS (YggB), transmembrane region"/>
    <property type="match status" value="1"/>
</dbReference>
<dbReference type="InterPro" id="IPR011066">
    <property type="entry name" value="MscS_channel_C_sf"/>
</dbReference>
<sequence>MMVLSLFDRFSTATHWLLASGIFALTLTALLLLKALAARQLERLRALHDYGFLAYLRELVSSTRISFLVAVAVLAGLTQLALPDRNQKWLQYAFVIIFVLQAALWGNRALSVWLDRSFQSHKASNPSGVTHLLVVGLVLRILLWVVALLMVLDNLGFNITTLVASLGIGGVAVALAVQNILGDLFSSVSIALDKPFVIGDFIVVGNYMGTVEYVGLKTTRLRSLGGEQIIISNTELLKERIRNYKRMEERRVAFQFGIAYETEVEDVERVPGLVREIVLGSGELVRFDRAHFMAYGESALQFEVVYFMLTDNFNKYMDVQQKINLGILRELRRHGIAFARPTRVVHMAEYARTGDANVSGARSLPAQAAGPAPEMLRHGRRQ</sequence>
<dbReference type="Pfam" id="PF21088">
    <property type="entry name" value="MS_channel_1st"/>
    <property type="match status" value="1"/>
</dbReference>
<feature type="transmembrane region" description="Helical" evidence="8">
    <location>
        <begin position="61"/>
        <end position="82"/>
    </location>
</feature>
<evidence type="ECO:0000259" key="10">
    <source>
        <dbReference type="Pfam" id="PF21082"/>
    </source>
</evidence>
<evidence type="ECO:0000256" key="8">
    <source>
        <dbReference type="SAM" id="Phobius"/>
    </source>
</evidence>
<dbReference type="SUPFAM" id="SSF50182">
    <property type="entry name" value="Sm-like ribonucleoproteins"/>
    <property type="match status" value="1"/>
</dbReference>
<keyword evidence="4 8" id="KW-0812">Transmembrane</keyword>
<feature type="transmembrane region" description="Helical" evidence="8">
    <location>
        <begin position="89"/>
        <end position="110"/>
    </location>
</feature>
<name>A0ABU6J3R9_9BURK</name>
<evidence type="ECO:0000256" key="3">
    <source>
        <dbReference type="ARBA" id="ARBA00022475"/>
    </source>
</evidence>
<dbReference type="Gene3D" id="3.30.70.100">
    <property type="match status" value="1"/>
</dbReference>
<dbReference type="Proteomes" id="UP001352263">
    <property type="component" value="Unassembled WGS sequence"/>
</dbReference>
<evidence type="ECO:0000256" key="5">
    <source>
        <dbReference type="ARBA" id="ARBA00022989"/>
    </source>
</evidence>
<evidence type="ECO:0000256" key="4">
    <source>
        <dbReference type="ARBA" id="ARBA00022692"/>
    </source>
</evidence>
<dbReference type="SUPFAM" id="SSF82689">
    <property type="entry name" value="Mechanosensitive channel protein MscS (YggB), C-terminal domain"/>
    <property type="match status" value="1"/>
</dbReference>
<dbReference type="InterPro" id="IPR010920">
    <property type="entry name" value="LSM_dom_sf"/>
</dbReference>
<dbReference type="InterPro" id="IPR006685">
    <property type="entry name" value="MscS_channel_2nd"/>
</dbReference>
<feature type="transmembrane region" description="Helical" evidence="8">
    <location>
        <begin position="130"/>
        <end position="152"/>
    </location>
</feature>
<evidence type="ECO:0000313" key="13">
    <source>
        <dbReference type="Proteomes" id="UP001352263"/>
    </source>
</evidence>
<feature type="region of interest" description="Disordered" evidence="7">
    <location>
        <begin position="361"/>
        <end position="382"/>
    </location>
</feature>
<keyword evidence="5 8" id="KW-1133">Transmembrane helix</keyword>
<gene>
    <name evidence="12" type="ORF">RY831_01710</name>
</gene>
<evidence type="ECO:0000256" key="6">
    <source>
        <dbReference type="ARBA" id="ARBA00023136"/>
    </source>
</evidence>
<keyword evidence="13" id="KW-1185">Reference proteome</keyword>
<feature type="domain" description="Mechanosensitive ion channel MscS" evidence="9">
    <location>
        <begin position="179"/>
        <end position="246"/>
    </location>
</feature>
<dbReference type="InterPro" id="IPR049142">
    <property type="entry name" value="MS_channel_1st"/>
</dbReference>
<dbReference type="InterPro" id="IPR023408">
    <property type="entry name" value="MscS_beta-dom_sf"/>
</dbReference>
<dbReference type="RefSeq" id="WP_326504600.1">
    <property type="nucleotide sequence ID" value="NZ_JAWIIV010000001.1"/>
</dbReference>
<accession>A0ABU6J3R9</accession>
<dbReference type="InterPro" id="IPR049278">
    <property type="entry name" value="MS_channel_C"/>
</dbReference>